<dbReference type="SUPFAM" id="SSF52799">
    <property type="entry name" value="(Phosphotyrosine protein) phosphatases II"/>
    <property type="match status" value="1"/>
</dbReference>
<dbReference type="InterPro" id="IPR000306">
    <property type="entry name" value="Znf_FYVE"/>
</dbReference>
<dbReference type="GO" id="GO:0008270">
    <property type="term" value="F:zinc ion binding"/>
    <property type="evidence" value="ECO:0007669"/>
    <property type="project" value="UniProtKB-KW"/>
</dbReference>
<dbReference type="CDD" id="cd14533">
    <property type="entry name" value="PTP-MTMR3-like"/>
    <property type="match status" value="1"/>
</dbReference>
<dbReference type="InterPro" id="IPR030564">
    <property type="entry name" value="Myotubularin"/>
</dbReference>
<dbReference type="GO" id="GO:0004721">
    <property type="term" value="F:phosphoprotein phosphatase activity"/>
    <property type="evidence" value="ECO:0007669"/>
    <property type="project" value="UniProtKB-ARBA"/>
</dbReference>
<dbReference type="InterPro" id="IPR046978">
    <property type="entry name" value="MTMR4_FYVE"/>
</dbReference>
<dbReference type="GO" id="GO:0052629">
    <property type="term" value="F:phosphatidylinositol-3,5-bisphosphate 3-phosphatase activity"/>
    <property type="evidence" value="ECO:0007669"/>
    <property type="project" value="UniProtKB-EC"/>
</dbReference>
<dbReference type="PROSITE" id="PS00383">
    <property type="entry name" value="TYR_PHOSPHATASE_1"/>
    <property type="match status" value="1"/>
</dbReference>
<evidence type="ECO:0000313" key="20">
    <source>
        <dbReference type="EMBL" id="CAH0385657.1"/>
    </source>
</evidence>
<dbReference type="GO" id="GO:0012505">
    <property type="term" value="C:endomembrane system"/>
    <property type="evidence" value="ECO:0007669"/>
    <property type="project" value="UniProtKB-SubCell"/>
</dbReference>
<dbReference type="InterPro" id="IPR000387">
    <property type="entry name" value="Tyr_Pase_dom"/>
</dbReference>
<dbReference type="PANTHER" id="PTHR10807">
    <property type="entry name" value="MYOTUBULARIN-RELATED"/>
    <property type="match status" value="1"/>
</dbReference>
<dbReference type="PROSITE" id="PS50056">
    <property type="entry name" value="TYR_PHOSPHATASE_2"/>
    <property type="match status" value="1"/>
</dbReference>
<evidence type="ECO:0000259" key="17">
    <source>
        <dbReference type="PROSITE" id="PS50056"/>
    </source>
</evidence>
<dbReference type="Pfam" id="PF06602">
    <property type="entry name" value="Myotub-related"/>
    <property type="match status" value="1"/>
</dbReference>
<dbReference type="InterPro" id="IPR029021">
    <property type="entry name" value="Prot-tyrosine_phosphatase-like"/>
</dbReference>
<feature type="domain" description="FYVE-type" evidence="18">
    <location>
        <begin position="936"/>
        <end position="996"/>
    </location>
</feature>
<feature type="domain" description="Tyrosine specific protein phosphatases" evidence="17">
    <location>
        <begin position="397"/>
        <end position="434"/>
    </location>
</feature>
<dbReference type="Gene3D" id="3.30.40.10">
    <property type="entry name" value="Zinc/RING finger domain, C3HC4 (zinc finger)"/>
    <property type="match status" value="1"/>
</dbReference>
<dbReference type="SMART" id="SM00064">
    <property type="entry name" value="FYVE"/>
    <property type="match status" value="1"/>
</dbReference>
<dbReference type="InterPro" id="IPR017455">
    <property type="entry name" value="Znf_FYVE-rel"/>
</dbReference>
<evidence type="ECO:0000256" key="16">
    <source>
        <dbReference type="SAM" id="MobiDB-lite"/>
    </source>
</evidence>
<reference evidence="20" key="1">
    <citation type="submission" date="2021-12" db="EMBL/GenBank/DDBJ databases">
        <authorList>
            <person name="King R."/>
        </authorList>
    </citation>
    <scope>NUCLEOTIDE SEQUENCE</scope>
</reference>
<evidence type="ECO:0000256" key="6">
    <source>
        <dbReference type="ARBA" id="ARBA00019870"/>
    </source>
</evidence>
<dbReference type="KEGG" id="btab:109039800"/>
<feature type="region of interest" description="Disordered" evidence="16">
    <location>
        <begin position="586"/>
        <end position="636"/>
    </location>
</feature>
<dbReference type="GO" id="GO:0046856">
    <property type="term" value="P:phosphatidylinositol dephosphorylation"/>
    <property type="evidence" value="ECO:0007669"/>
    <property type="project" value="UniProtKB-ARBA"/>
</dbReference>
<dbReference type="AlphaFoldDB" id="A0A9P0A929"/>
<dbReference type="FunFam" id="3.30.40.10:FF:000073">
    <property type="entry name" value="myotubularin-related protein 4 isoform X2"/>
    <property type="match status" value="1"/>
</dbReference>
<name>A0A9P0A929_BEMTA</name>
<comment type="function">
    <text evidence="1">Negative regulator of epidermal growth factor receptor (EGFR) signaling.</text>
</comment>
<protein>
    <recommendedName>
        <fullName evidence="6">Lateral signaling target protein 2 homolog</fullName>
        <ecNumber evidence="5">3.1.3.95</ecNumber>
    </recommendedName>
    <alternativeName>
        <fullName evidence="12">Phosphatidylinositol-3,5-bisphosphate 3-phosphatase</fullName>
    </alternativeName>
</protein>
<comment type="similarity">
    <text evidence="3">Belongs to the protein-tyrosine phosphatase family. Non-receptor class myotubularin subfamily.</text>
</comment>
<keyword evidence="7" id="KW-0479">Metal-binding</keyword>
<evidence type="ECO:0000259" key="19">
    <source>
        <dbReference type="PROSITE" id="PS51339"/>
    </source>
</evidence>
<feature type="compositionally biased region" description="Basic and acidic residues" evidence="16">
    <location>
        <begin position="661"/>
        <end position="675"/>
    </location>
</feature>
<gene>
    <name evidence="20" type="ORF">BEMITA_LOCUS4860</name>
</gene>
<dbReference type="EC" id="3.1.3.95" evidence="5"/>
<dbReference type="GO" id="GO:0061952">
    <property type="term" value="P:midbody abscission"/>
    <property type="evidence" value="ECO:0007669"/>
    <property type="project" value="UniProtKB-ARBA"/>
</dbReference>
<comment type="similarity">
    <text evidence="4">Belongs to the lst-2 family.</text>
</comment>
<dbReference type="GO" id="GO:0019903">
    <property type="term" value="F:protein phosphatase binding"/>
    <property type="evidence" value="ECO:0007669"/>
    <property type="project" value="TreeGrafter"/>
</dbReference>
<dbReference type="InterPro" id="IPR013083">
    <property type="entry name" value="Znf_RING/FYVE/PHD"/>
</dbReference>
<evidence type="ECO:0000259" key="18">
    <source>
        <dbReference type="PROSITE" id="PS50178"/>
    </source>
</evidence>
<dbReference type="GO" id="GO:0060090">
    <property type="term" value="F:molecular adaptor activity"/>
    <property type="evidence" value="ECO:0007669"/>
    <property type="project" value="UniProtKB-ARBA"/>
</dbReference>
<evidence type="ECO:0000313" key="21">
    <source>
        <dbReference type="Proteomes" id="UP001152759"/>
    </source>
</evidence>
<evidence type="ECO:0000256" key="2">
    <source>
        <dbReference type="ARBA" id="ARBA00004184"/>
    </source>
</evidence>
<dbReference type="GO" id="GO:0005829">
    <property type="term" value="C:cytosol"/>
    <property type="evidence" value="ECO:0007669"/>
    <property type="project" value="UniProtKB-ARBA"/>
</dbReference>
<proteinExistence type="inferred from homology"/>
<keyword evidence="21" id="KW-1185">Reference proteome</keyword>
<evidence type="ECO:0000256" key="9">
    <source>
        <dbReference type="ARBA" id="ARBA00022801"/>
    </source>
</evidence>
<keyword evidence="10" id="KW-0862">Zinc</keyword>
<dbReference type="SUPFAM" id="SSF50729">
    <property type="entry name" value="PH domain-like"/>
    <property type="match status" value="1"/>
</dbReference>
<dbReference type="Proteomes" id="UP001152759">
    <property type="component" value="Chromosome 2"/>
</dbReference>
<dbReference type="GO" id="GO:0004438">
    <property type="term" value="F:phosphatidylinositol-3-phosphate phosphatase activity"/>
    <property type="evidence" value="ECO:0007669"/>
    <property type="project" value="TreeGrafter"/>
</dbReference>
<accession>A0A9P0A929</accession>
<evidence type="ECO:0000256" key="15">
    <source>
        <dbReference type="PROSITE-ProRule" id="PRU00091"/>
    </source>
</evidence>
<keyword evidence="11" id="KW-0472">Membrane</keyword>
<evidence type="ECO:0000256" key="7">
    <source>
        <dbReference type="ARBA" id="ARBA00022723"/>
    </source>
</evidence>
<evidence type="ECO:0000256" key="5">
    <source>
        <dbReference type="ARBA" id="ARBA00012903"/>
    </source>
</evidence>
<keyword evidence="8 15" id="KW-0863">Zinc-finger</keyword>
<keyword evidence="9" id="KW-0378">Hydrolase</keyword>
<dbReference type="GO" id="GO:0010506">
    <property type="term" value="P:regulation of autophagy"/>
    <property type="evidence" value="ECO:0007669"/>
    <property type="project" value="TreeGrafter"/>
</dbReference>
<feature type="compositionally biased region" description="Polar residues" evidence="16">
    <location>
        <begin position="586"/>
        <end position="601"/>
    </location>
</feature>
<evidence type="ECO:0000256" key="10">
    <source>
        <dbReference type="ARBA" id="ARBA00022833"/>
    </source>
</evidence>
<dbReference type="Pfam" id="PF01363">
    <property type="entry name" value="FYVE"/>
    <property type="match status" value="1"/>
</dbReference>
<feature type="region of interest" description="Disordered" evidence="16">
    <location>
        <begin position="648"/>
        <end position="675"/>
    </location>
</feature>
<feature type="active site" description="Phosphocysteine intermediate" evidence="13">
    <location>
        <position position="421"/>
    </location>
</feature>
<dbReference type="SUPFAM" id="SSF57903">
    <property type="entry name" value="FYVE/PHD zinc finger"/>
    <property type="match status" value="1"/>
</dbReference>
<dbReference type="InterPro" id="IPR010569">
    <property type="entry name" value="Myotubularin-like_Pase_dom"/>
</dbReference>
<dbReference type="PANTHER" id="PTHR10807:SF75">
    <property type="entry name" value="PHOSPHATIDYLINOSITOL-3-PHOSPHATE PHOSPHATASE"/>
    <property type="match status" value="1"/>
</dbReference>
<feature type="binding site" evidence="14">
    <location>
        <begin position="421"/>
        <end position="427"/>
    </location>
    <ligand>
        <name>substrate</name>
    </ligand>
</feature>
<dbReference type="CDD" id="cd15733">
    <property type="entry name" value="FYVE_MTMR4"/>
    <property type="match status" value="1"/>
</dbReference>
<dbReference type="EMBL" id="OU963863">
    <property type="protein sequence ID" value="CAH0385657.1"/>
    <property type="molecule type" value="Genomic_DNA"/>
</dbReference>
<evidence type="ECO:0000256" key="11">
    <source>
        <dbReference type="ARBA" id="ARBA00023136"/>
    </source>
</evidence>
<evidence type="ECO:0000256" key="1">
    <source>
        <dbReference type="ARBA" id="ARBA00003580"/>
    </source>
</evidence>
<feature type="domain" description="Myotubularin phosphatase" evidence="19">
    <location>
        <begin position="197"/>
        <end position="579"/>
    </location>
</feature>
<organism evidence="20 21">
    <name type="scientific">Bemisia tabaci</name>
    <name type="common">Sweetpotato whitefly</name>
    <name type="synonym">Aleurodes tabaci</name>
    <dbReference type="NCBI Taxonomy" id="7038"/>
    <lineage>
        <taxon>Eukaryota</taxon>
        <taxon>Metazoa</taxon>
        <taxon>Ecdysozoa</taxon>
        <taxon>Arthropoda</taxon>
        <taxon>Hexapoda</taxon>
        <taxon>Insecta</taxon>
        <taxon>Pterygota</taxon>
        <taxon>Neoptera</taxon>
        <taxon>Paraneoptera</taxon>
        <taxon>Hemiptera</taxon>
        <taxon>Sternorrhyncha</taxon>
        <taxon>Aleyrodoidea</taxon>
        <taxon>Aleyrodidae</taxon>
        <taxon>Aleyrodinae</taxon>
        <taxon>Bemisia</taxon>
    </lineage>
</organism>
<dbReference type="PROSITE" id="PS50178">
    <property type="entry name" value="ZF_FYVE"/>
    <property type="match status" value="1"/>
</dbReference>
<feature type="binding site" evidence="14">
    <location>
        <begin position="359"/>
        <end position="360"/>
    </location>
    <ligand>
        <name>substrate</name>
    </ligand>
</feature>
<sequence>MRNYILPFTHYLGTPRSFAFSFKFDAFPRHDVFQDSGYFMDDCDGPASLQSIFHVRAAELYPKRILEAEKDLSVPFSPLCGEAVEFLGRTGDGILALSNYRIYHLPDDGSNHSNIPLGLVEQVEVRDLFYLQISCKDARTYRCFFTTNEHCMEWFRRLAKAVSPPKSTEELFAFAFYAWASEEGCNDLNGRLGRDLSVPGSHFRNEVDRLKFEVDTGVWRISNVNSEYGLCPTYPRYLIVPKCITDAKLEVAAKFRSARRVPAVVWRHKGSGAVIARCSQPEVGWLGWRSEEDETLLKAITQACAQTMIGLNKNAKPKKLLIVDARSYTTAVANRARGGGCECPEYYPNCEIQFMNLANIHSIRKSFHALRQLCATSSDVPNWFSLLESTRWLANMSGLLHAAVTVTSAIEKSGRPVLVHCSDGWDRTPQIVSLAELLLDPYYRTIEGFQVLVEREWLEFGHKFADRCGQGDDQNDRCPVFLQWLDCLHNLLLQFPCAFEFSKSYLVKLAQHSYSNLFGTFLCNSNMERTNLGIQQRTFSVWKFLQSPQFRNILYWPNQDQVLYPSYHLRDLQLWRDLYLGTDINENNGLSEPNRLPNGSESIFVDGEEQNGNGDELTADGDNQREGQSDSPILNGFSEPLIYSTLQDDPSSEELAAAAESDLRENNSETMANREEKETELALSELVENSSDSADKLEINVVNGNSGNIKNCVVDQGSIVNEIAALSVEEQPDDASKSESDDYCKNTCDSDIIDNIASAVRTLNLNCDSSVDSSTETLVPATLHPCRYEPTVTEPNLENGVSPPVNDTINSDPINSDICRGCSSNGSRKISSISSPISPASGRVLDSIDGLPPLRDDVQSRLEQIMHEYNANKLALERELHSTRVTLLQQMCHQCTHINNNNGAEKPDDEGSVCSTDVSWEAVEEREAQPVLWVPDHAVTRCMGCDSQFWLGRRKHHCRSCGKIFCADCSENVVALPNEQLYEPVRVCETCYNNPVSYKNTINLQQQPLSTDKLAEVTQVSHQVEVLPYLQIPT</sequence>
<evidence type="ECO:0000256" key="12">
    <source>
        <dbReference type="ARBA" id="ARBA00032571"/>
    </source>
</evidence>
<dbReference type="GO" id="GO:0016020">
    <property type="term" value="C:membrane"/>
    <property type="evidence" value="ECO:0007669"/>
    <property type="project" value="TreeGrafter"/>
</dbReference>
<comment type="subcellular location">
    <subcellularLocation>
        <location evidence="2">Endomembrane system</location>
        <topology evidence="2">Peripheral membrane protein</topology>
    </subcellularLocation>
</comment>
<evidence type="ECO:0000256" key="14">
    <source>
        <dbReference type="PIRSR" id="PIRSR630564-2"/>
    </source>
</evidence>
<evidence type="ECO:0000256" key="8">
    <source>
        <dbReference type="ARBA" id="ARBA00022771"/>
    </source>
</evidence>
<dbReference type="PROSITE" id="PS51339">
    <property type="entry name" value="PPASE_MYOTUBULARIN"/>
    <property type="match status" value="1"/>
</dbReference>
<dbReference type="GO" id="GO:0046474">
    <property type="term" value="P:glycerophospholipid biosynthetic process"/>
    <property type="evidence" value="ECO:0007669"/>
    <property type="project" value="UniProtKB-ARBA"/>
</dbReference>
<evidence type="ECO:0000256" key="4">
    <source>
        <dbReference type="ARBA" id="ARBA00008755"/>
    </source>
</evidence>
<evidence type="ECO:0000256" key="3">
    <source>
        <dbReference type="ARBA" id="ARBA00007471"/>
    </source>
</evidence>
<dbReference type="InterPro" id="IPR011011">
    <property type="entry name" value="Znf_FYVE_PHD"/>
</dbReference>
<dbReference type="InterPro" id="IPR016130">
    <property type="entry name" value="Tyr_Pase_AS"/>
</dbReference>
<evidence type="ECO:0000256" key="13">
    <source>
        <dbReference type="PIRSR" id="PIRSR630564-1"/>
    </source>
</evidence>